<evidence type="ECO:0000256" key="1">
    <source>
        <dbReference type="SAM" id="MobiDB-lite"/>
    </source>
</evidence>
<reference evidence="2" key="1">
    <citation type="submission" date="2014-12" db="EMBL/GenBank/DDBJ databases">
        <title>Insight into the proteome of Arion vulgaris.</title>
        <authorList>
            <person name="Aradska J."/>
            <person name="Bulat T."/>
            <person name="Smidak R."/>
            <person name="Sarate P."/>
            <person name="Gangsoo J."/>
            <person name="Sialana F."/>
            <person name="Bilban M."/>
            <person name="Lubec G."/>
        </authorList>
    </citation>
    <scope>NUCLEOTIDE SEQUENCE</scope>
    <source>
        <tissue evidence="2">Skin</tissue>
    </source>
</reference>
<gene>
    <name evidence="2" type="primary">ORF215108</name>
</gene>
<evidence type="ECO:0000313" key="2">
    <source>
        <dbReference type="EMBL" id="CEK97221.1"/>
    </source>
</evidence>
<accession>A0A0B7BXW2</accession>
<feature type="non-terminal residue" evidence="2">
    <location>
        <position position="1"/>
    </location>
</feature>
<feature type="non-terminal residue" evidence="2">
    <location>
        <position position="124"/>
    </location>
</feature>
<sequence>RHISLNLESLESDALLDTEPTLDHRLVGDIKDSTSSKSDQKTSVGIAVKSDRCTDCKNKSRQHKRDTKVSRMALPTDKSDPHIAFSCGSQKQEVIYSGKDLTKHQISTTVQNCKKQENGSQVNT</sequence>
<proteinExistence type="predicted"/>
<protein>
    <submittedName>
        <fullName evidence="2">Uncharacterized protein</fullName>
    </submittedName>
</protein>
<name>A0A0B7BXW2_9EUPU</name>
<dbReference type="AlphaFoldDB" id="A0A0B7BXW2"/>
<feature type="region of interest" description="Disordered" evidence="1">
    <location>
        <begin position="55"/>
        <end position="84"/>
    </location>
</feature>
<dbReference type="EMBL" id="HACG01050356">
    <property type="protein sequence ID" value="CEK97221.1"/>
    <property type="molecule type" value="Transcribed_RNA"/>
</dbReference>
<organism evidence="2">
    <name type="scientific">Arion vulgaris</name>
    <dbReference type="NCBI Taxonomy" id="1028688"/>
    <lineage>
        <taxon>Eukaryota</taxon>
        <taxon>Metazoa</taxon>
        <taxon>Spiralia</taxon>
        <taxon>Lophotrochozoa</taxon>
        <taxon>Mollusca</taxon>
        <taxon>Gastropoda</taxon>
        <taxon>Heterobranchia</taxon>
        <taxon>Euthyneura</taxon>
        <taxon>Panpulmonata</taxon>
        <taxon>Eupulmonata</taxon>
        <taxon>Stylommatophora</taxon>
        <taxon>Helicina</taxon>
        <taxon>Arionoidea</taxon>
        <taxon>Arionidae</taxon>
        <taxon>Arion</taxon>
    </lineage>
</organism>